<evidence type="ECO:0000313" key="3">
    <source>
        <dbReference type="Proteomes" id="UP000269410"/>
    </source>
</evidence>
<dbReference type="InterPro" id="IPR029063">
    <property type="entry name" value="SAM-dependent_MTases_sf"/>
</dbReference>
<keyword evidence="2" id="KW-0489">Methyltransferase</keyword>
<evidence type="ECO:0000313" key="2">
    <source>
        <dbReference type="EMBL" id="RMD76823.1"/>
    </source>
</evidence>
<protein>
    <submittedName>
        <fullName evidence="2">Class I SAM-dependent methyltransferase</fullName>
    </submittedName>
</protein>
<dbReference type="GO" id="GO:0032259">
    <property type="term" value="P:methylation"/>
    <property type="evidence" value="ECO:0007669"/>
    <property type="project" value="UniProtKB-KW"/>
</dbReference>
<dbReference type="InterPro" id="IPR041698">
    <property type="entry name" value="Methyltransf_25"/>
</dbReference>
<evidence type="ECO:0000259" key="1">
    <source>
        <dbReference type="Pfam" id="PF13649"/>
    </source>
</evidence>
<organism evidence="2 3">
    <name type="scientific">Candidatus Dojkabacteria bacterium</name>
    <dbReference type="NCBI Taxonomy" id="2099670"/>
    <lineage>
        <taxon>Bacteria</taxon>
        <taxon>Candidatus Dojkabacteria</taxon>
    </lineage>
</organism>
<dbReference type="Proteomes" id="UP000269410">
    <property type="component" value="Unassembled WGS sequence"/>
</dbReference>
<feature type="domain" description="Methyltransferase" evidence="1">
    <location>
        <begin position="59"/>
        <end position="118"/>
    </location>
</feature>
<dbReference type="Gene3D" id="2.20.25.110">
    <property type="entry name" value="S-adenosyl-L-methionine-dependent methyltransferases"/>
    <property type="match status" value="1"/>
</dbReference>
<dbReference type="SUPFAM" id="SSF53335">
    <property type="entry name" value="S-adenosyl-L-methionine-dependent methyltransferases"/>
    <property type="match status" value="1"/>
</dbReference>
<name>A0A3M0YYN6_9BACT</name>
<reference evidence="2 3" key="1">
    <citation type="submission" date="2018-10" db="EMBL/GenBank/DDBJ databases">
        <title>Thermophilic Lithotrophy and Phototrophy in an Intertidal, Iron-rich, Geothermal Spring.</title>
        <authorList>
            <person name="Ward L.M."/>
            <person name="Idei A."/>
            <person name="Nakagawa M."/>
            <person name="Ueno Y."/>
            <person name="Fischer W."/>
            <person name="Mcglynn S.E."/>
        </authorList>
    </citation>
    <scope>NUCLEOTIDE SEQUENCE [LARGE SCALE GENOMIC DNA]</scope>
    <source>
        <strain evidence="2">J137</strain>
    </source>
</reference>
<gene>
    <name evidence="2" type="ORF">D6810_02845</name>
</gene>
<proteinExistence type="predicted"/>
<accession>A0A3M0YYN6</accession>
<keyword evidence="2" id="KW-0808">Transferase</keyword>
<dbReference type="Pfam" id="PF13649">
    <property type="entry name" value="Methyltransf_25"/>
    <property type="match status" value="1"/>
</dbReference>
<comment type="caution">
    <text evidence="2">The sequence shown here is derived from an EMBL/GenBank/DDBJ whole genome shotgun (WGS) entry which is preliminary data.</text>
</comment>
<dbReference type="CDD" id="cd02440">
    <property type="entry name" value="AdoMet_MTases"/>
    <property type="match status" value="1"/>
</dbReference>
<sequence>MQNRNYINKKLVLTPNDSSAEFYDIVNSKIRPFELLNKEINLIEEIIKENGLNGRKIKVLDIGAGTGRHTISLWQKGFDVIAIDNSGKMIEEMLKKIQKYDKDKKLNQNSDHQLLLHDGSNQQCLMYGIRKKNNLRVENKSILEFKTSEKFDAILLFWNTWNEIATNDQLAHKLAKKLKSLLYKNGFILLNCDDPERVDFKNLKFDSEVEDGSIIYRLVWETIDWDEKSKTSVAIEKIFKIQKKDYKKTLISESKITQKWYTKTQIKEIFKKACLSVEDKKIRGMEELYLKIQHNHS</sequence>
<dbReference type="GO" id="GO:0008168">
    <property type="term" value="F:methyltransferase activity"/>
    <property type="evidence" value="ECO:0007669"/>
    <property type="project" value="UniProtKB-KW"/>
</dbReference>
<dbReference type="AlphaFoldDB" id="A0A3M0YYN6"/>
<dbReference type="Gene3D" id="3.40.50.150">
    <property type="entry name" value="Vaccinia Virus protein VP39"/>
    <property type="match status" value="1"/>
</dbReference>
<dbReference type="EMBL" id="RFKV01000093">
    <property type="protein sequence ID" value="RMD76823.1"/>
    <property type="molecule type" value="Genomic_DNA"/>
</dbReference>